<comment type="caution">
    <text evidence="2">The sequence shown here is derived from an EMBL/GenBank/DDBJ whole genome shotgun (WGS) entry which is preliminary data.</text>
</comment>
<organism evidence="2 3">
    <name type="scientific">Ruminiclostridium sufflavum DSM 19573</name>
    <dbReference type="NCBI Taxonomy" id="1121337"/>
    <lineage>
        <taxon>Bacteria</taxon>
        <taxon>Bacillati</taxon>
        <taxon>Bacillota</taxon>
        <taxon>Clostridia</taxon>
        <taxon>Eubacteriales</taxon>
        <taxon>Oscillospiraceae</taxon>
        <taxon>Ruminiclostridium</taxon>
    </lineage>
</organism>
<proteinExistence type="predicted"/>
<accession>A0A318XMV9</accession>
<reference evidence="2 3" key="1">
    <citation type="submission" date="2018-06" db="EMBL/GenBank/DDBJ databases">
        <title>Genomic Encyclopedia of Type Strains, Phase I: the one thousand microbial genomes (KMG-I) project.</title>
        <authorList>
            <person name="Kyrpides N."/>
        </authorList>
    </citation>
    <scope>NUCLEOTIDE SEQUENCE [LARGE SCALE GENOMIC DNA]</scope>
    <source>
        <strain evidence="2 3">DSM 19573</strain>
    </source>
</reference>
<gene>
    <name evidence="2" type="ORF">LY28_02172</name>
</gene>
<evidence type="ECO:0000256" key="1">
    <source>
        <dbReference type="SAM" id="Phobius"/>
    </source>
</evidence>
<sequence>MAWAQIMEILKGLGVTDASFLVPVIAVLVVLIIIAKVAKKILKLAIIIAVIAIAATTYLNLPAMKIENGTATLSLQGRQYSISPKNTKIITEQKDGDTQTVLVSGTTRIELPFSKEFADKFIMKKLAEEK</sequence>
<evidence type="ECO:0000313" key="2">
    <source>
        <dbReference type="EMBL" id="PYG87267.1"/>
    </source>
</evidence>
<feature type="transmembrane region" description="Helical" evidence="1">
    <location>
        <begin position="12"/>
        <end position="35"/>
    </location>
</feature>
<keyword evidence="3" id="KW-1185">Reference proteome</keyword>
<name>A0A318XMV9_9FIRM</name>
<dbReference type="Proteomes" id="UP000248132">
    <property type="component" value="Unassembled WGS sequence"/>
</dbReference>
<evidence type="ECO:0000313" key="3">
    <source>
        <dbReference type="Proteomes" id="UP000248132"/>
    </source>
</evidence>
<keyword evidence="1" id="KW-1133">Transmembrane helix</keyword>
<protein>
    <submittedName>
        <fullName evidence="2">Uncharacterized protein</fullName>
    </submittedName>
</protein>
<keyword evidence="1" id="KW-0472">Membrane</keyword>
<keyword evidence="1" id="KW-0812">Transmembrane</keyword>
<dbReference type="EMBL" id="QKMR01000012">
    <property type="protein sequence ID" value="PYG87267.1"/>
    <property type="molecule type" value="Genomic_DNA"/>
</dbReference>
<feature type="transmembrane region" description="Helical" evidence="1">
    <location>
        <begin position="41"/>
        <end position="61"/>
    </location>
</feature>
<dbReference type="AlphaFoldDB" id="A0A318XMV9"/>